<keyword evidence="2" id="KW-1015">Disulfide bond</keyword>
<dbReference type="SUPFAM" id="SSF56436">
    <property type="entry name" value="C-type lectin-like"/>
    <property type="match status" value="1"/>
</dbReference>
<dbReference type="SMART" id="SM00034">
    <property type="entry name" value="CLECT"/>
    <property type="match status" value="1"/>
</dbReference>
<dbReference type="Proteomes" id="UP001652741">
    <property type="component" value="Unplaced"/>
</dbReference>
<evidence type="ECO:0000313" key="6">
    <source>
        <dbReference type="RefSeq" id="XP_045569535.1"/>
    </source>
</evidence>
<feature type="compositionally biased region" description="Basic and acidic residues" evidence="3">
    <location>
        <begin position="1"/>
        <end position="63"/>
    </location>
</feature>
<feature type="region of interest" description="Disordered" evidence="3">
    <location>
        <begin position="1"/>
        <end position="123"/>
    </location>
</feature>
<dbReference type="InterPro" id="IPR050111">
    <property type="entry name" value="C-type_lectin/snaclec_domain"/>
</dbReference>
<dbReference type="PROSITE" id="PS50041">
    <property type="entry name" value="C_TYPE_LECTIN_2"/>
    <property type="match status" value="1"/>
</dbReference>
<dbReference type="InterPro" id="IPR001304">
    <property type="entry name" value="C-type_lectin-like"/>
</dbReference>
<dbReference type="InterPro" id="IPR018378">
    <property type="entry name" value="C-type_lectin_CS"/>
</dbReference>
<keyword evidence="5" id="KW-1185">Reference proteome</keyword>
<evidence type="ECO:0000256" key="1">
    <source>
        <dbReference type="ARBA" id="ARBA00022734"/>
    </source>
</evidence>
<dbReference type="CDD" id="cd03590">
    <property type="entry name" value="CLECT_DC-SIGN_like"/>
    <property type="match status" value="1"/>
</dbReference>
<dbReference type="InterPro" id="IPR016187">
    <property type="entry name" value="CTDL_fold"/>
</dbReference>
<feature type="non-terminal residue" evidence="6">
    <location>
        <position position="1"/>
    </location>
</feature>
<dbReference type="SUPFAM" id="SSF90257">
    <property type="entry name" value="Myosin rod fragments"/>
    <property type="match status" value="1"/>
</dbReference>
<dbReference type="RefSeq" id="XP_045569535.1">
    <property type="nucleotide sequence ID" value="XM_045713579.1"/>
</dbReference>
<sequence length="275" mass="32206">QHPDCRKRPAADQIQHPDQRERPATDQIQHPDQRERPATDQLPHPDQRERPATDQLQHPDQRDQLQTSYNTLTKERDQLQTSNNTLTKERDQLQTSNNTLTAERDQLQTSNNSLTKERVQLQTSNNSLTKERDQLQKDTECLKQSLVQKVCPQGWKKLGSSCYYVSTEYKSWEESRQDCRNRGADLVVIKSEDDQTFVNWLCGVKNYVWVGLTDSVTEGTWKWVDDTPLTTQYWNSGEPNGGVAENCVYFYSWSSDTGAWWDYDCSYQYRWICEK</sequence>
<accession>A0ABM3EEQ8</accession>
<dbReference type="Pfam" id="PF00059">
    <property type="entry name" value="Lectin_C"/>
    <property type="match status" value="1"/>
</dbReference>
<dbReference type="PROSITE" id="PS00615">
    <property type="entry name" value="C_TYPE_LECTIN_1"/>
    <property type="match status" value="1"/>
</dbReference>
<dbReference type="InterPro" id="IPR033989">
    <property type="entry name" value="CD209-like_CTLD"/>
</dbReference>
<reference evidence="6" key="1">
    <citation type="submission" date="2025-08" db="UniProtKB">
        <authorList>
            <consortium name="RefSeq"/>
        </authorList>
    </citation>
    <scope>IDENTIFICATION</scope>
</reference>
<organism evidence="5 6">
    <name type="scientific">Salmo salar</name>
    <name type="common">Atlantic salmon</name>
    <dbReference type="NCBI Taxonomy" id="8030"/>
    <lineage>
        <taxon>Eukaryota</taxon>
        <taxon>Metazoa</taxon>
        <taxon>Chordata</taxon>
        <taxon>Craniata</taxon>
        <taxon>Vertebrata</taxon>
        <taxon>Euteleostomi</taxon>
        <taxon>Actinopterygii</taxon>
        <taxon>Neopterygii</taxon>
        <taxon>Teleostei</taxon>
        <taxon>Protacanthopterygii</taxon>
        <taxon>Salmoniformes</taxon>
        <taxon>Salmonidae</taxon>
        <taxon>Salmoninae</taxon>
        <taxon>Salmo</taxon>
    </lineage>
</organism>
<keyword evidence="1" id="KW-0430">Lectin</keyword>
<protein>
    <submittedName>
        <fullName evidence="6">C-type lectin domain family 4 member E-like</fullName>
    </submittedName>
</protein>
<dbReference type="InterPro" id="IPR016186">
    <property type="entry name" value="C-type_lectin-like/link_sf"/>
</dbReference>
<dbReference type="PANTHER" id="PTHR22803">
    <property type="entry name" value="MANNOSE, PHOSPHOLIPASE, LECTIN RECEPTOR RELATED"/>
    <property type="match status" value="1"/>
</dbReference>
<feature type="compositionally biased region" description="Polar residues" evidence="3">
    <location>
        <begin position="93"/>
        <end position="123"/>
    </location>
</feature>
<proteinExistence type="predicted"/>
<dbReference type="Gene3D" id="1.20.5.400">
    <property type="match status" value="2"/>
</dbReference>
<evidence type="ECO:0000259" key="4">
    <source>
        <dbReference type="PROSITE" id="PS50041"/>
    </source>
</evidence>
<evidence type="ECO:0000256" key="3">
    <source>
        <dbReference type="SAM" id="MobiDB-lite"/>
    </source>
</evidence>
<dbReference type="GeneID" id="123738995"/>
<dbReference type="Gene3D" id="3.10.100.10">
    <property type="entry name" value="Mannose-Binding Protein A, subunit A"/>
    <property type="match status" value="1"/>
</dbReference>
<name>A0ABM3EEQ8_SALSA</name>
<evidence type="ECO:0000256" key="2">
    <source>
        <dbReference type="ARBA" id="ARBA00023157"/>
    </source>
</evidence>
<gene>
    <name evidence="6" type="primary">LOC123738995</name>
</gene>
<feature type="domain" description="C-type lectin" evidence="4">
    <location>
        <begin position="158"/>
        <end position="274"/>
    </location>
</feature>
<evidence type="ECO:0000313" key="5">
    <source>
        <dbReference type="Proteomes" id="UP001652741"/>
    </source>
</evidence>